<feature type="domain" description="PKD/REJ-like" evidence="4">
    <location>
        <begin position="772"/>
        <end position="1187"/>
    </location>
</feature>
<feature type="transmembrane region" description="Helical" evidence="3">
    <location>
        <begin position="1777"/>
        <end position="1795"/>
    </location>
</feature>
<name>Q23NE7_TETTS</name>
<dbReference type="OrthoDB" id="439917at2759"/>
<dbReference type="GeneID" id="7840050"/>
<dbReference type="EMBL" id="GG662650">
    <property type="protein sequence ID" value="EAR98035.2"/>
    <property type="molecule type" value="Genomic_DNA"/>
</dbReference>
<evidence type="ECO:0000313" key="6">
    <source>
        <dbReference type="Proteomes" id="UP000009168"/>
    </source>
</evidence>
<dbReference type="KEGG" id="tet:TTHERM_01159890"/>
<sequence>MERIDYYYIQKAFKYSYADITVTCTPGQVSMGGLNASYSSCVFYVVNPVHDYTQDMINTITQYSSSNCYNQVSYGGDDKLRLSGDTCTSDKNIVIEYQANVKVYAIYFQMYMNLCQDYDSSLHLSVNINGSTYLSDSSFNYANSGYSYCYFSKYLSITPNSNKITIQIAYSKQINPVIKNYISSLYLAVQTCQQNCTQCDGNQVCQQCDTGYYYKGDTKQCLQCDPTCKTCNGPNSNNCQSCYPGIYYNSGTKQCICDPTCKTCDGPNSSNCLSCYPGKYYNPDTKQCICDPTCQTCDGPNSNNCQSCYTGIYYNSGTKQCICDPTCKTCDGPNSSSCLSCYPGIYYNPGTKQCICDSTCQTCDGPTPNDCLTCSPSLYYQQSNKSCVVSCNQDQFPDQNLYCQSCDRTCASCDGKDPNNCKSCYPNTSLYNKSCYSLCPNGFQSISNKCNSCVDNYWTPQCNACYATCQLCDQSQIPNKQCNSCYGETRYINATQNCACKNSKDLREIFYQCSYQTIAVIDAKLSATSPLLTIDLGSPLMNILSDTPQSLCSLIFDQTTLDSLGKDSQCQIKGNEILVNLTDSSTIMENNLITLLPDKLQFQDYNQYFIKTFYRNVVFQDYPGVAQPQFNYNHIENSCNPIIISMYKLLNDAGRNFMSLNWNLVEIQGQISDQQKQTIQGILLTASQSKNTTLSIDPQYIPPNINITINFSSQLKVNQPFSQQFTIIYQKQKFIRINYQQSTYPPIYRFTSLSFYFQFYIEVCEQGQITYYNEPVNLQLASNQLSQQSLSQYTQSSYQYDVLPYTLASNQVFSMTLTLNLCSDSSVVSTQKVSLNIELTDLQLQIIGGQTFNLGFQNKMVLNTQSRDYEIQDPNSPQNIDFSWQCSSLSSNDGICKDYNNTQIVLAQGVSSITIPAKTFLPYTIIKLTVTGSKTPRQQSFTATVVFTEIDIPPLTVNFQSSRLTKKYNLNDELDFIIVYGLSSSSDYLSYAGAILYNNDAVAAIKFDYFQVKLRIWNYYQNINPSQPAIQIRFSVYNPLYVMPSLSIINIPINIPPRNCVLQVNPQQGIALQTVFQIQFLNCYDEDLPLTYQFFYYNSADDAQQELVSPWNIVRRQIQDQTANNSIQIVLPQGNLVIMSQVMDSQLGVFNSSSTIQVQSQNKPVNEYYQFVNQLTLQTLQSSNLSVTDKLVILSIISDDISKSNLVSQDLNNLESLLIQNINQLSLQIPKFSLLSTFANKVTAQLSQLLFSSQQQSQFFSQKNDIFQQLQTILQNTNSAIQSNDLSHLQQNNDVHIQNMVDSFKVLNSSVTLNTINSQSDYDNYDTLSTKISNLLNNISLPNQGETILNGNLSNLLSDKITQKNLYKYVLNYKDKGRLLTMQNESDSQNQTSVFSISRNNYKQNIYENTPNFQAYTDQIKNISSNFTFSKNELISPQIQDSSQKPISNSNIIYSFDQVKSNNQYNMACLQKTDQSWSKKNCNINKFTETSYMCLCGSQQPTTVIEDVEDMFTKNKNLQTAFGEQGLSNFSNFTNFYKFVVFWLLTSFTLVQILLFIAGKFLDKLTLKKRQQKVHVDELINNNVQSNQQNQEQQQQQQQQQQIQENIQDVCENSQLVNNDLIQNSPFQNQQSSENIQLEFQKIQPISTVIEQEIVFEQNKRKKMKFRNVTNQQLQINFKQSQQSQEENIEMNEEKAESNSIKFNQQQSNYKSEDKIKTTTNSQTQMIETQAQQQKIQNFDTYEQISFMKKILIFHQFVSIFYIYDDVLSRPLRFTLLYIKIIHTLSISVIFQGFTLLAQQIIIALINSLLMKIFFFGILYTYKKGSKGKTFSLILQVVLSLAYYYIILAISSGKTPSESNEFFLLFLLSFLTEMLFTEIIKSFLMIQLIKKYNTSNNPEGIFAKLFNIFDLKQTLLNID</sequence>
<dbReference type="Proteomes" id="UP000009168">
    <property type="component" value="Unassembled WGS sequence"/>
</dbReference>
<gene>
    <name evidence="5" type="ORF">TTHERM_01159890</name>
</gene>
<evidence type="ECO:0000259" key="4">
    <source>
        <dbReference type="Pfam" id="PF02010"/>
    </source>
</evidence>
<dbReference type="Pfam" id="PF02010">
    <property type="entry name" value="REJ"/>
    <property type="match status" value="1"/>
</dbReference>
<evidence type="ECO:0000313" key="5">
    <source>
        <dbReference type="EMBL" id="EAR98035.2"/>
    </source>
</evidence>
<feature type="coiled-coil region" evidence="1">
    <location>
        <begin position="1562"/>
        <end position="1613"/>
    </location>
</feature>
<dbReference type="Gene3D" id="2.10.220.10">
    <property type="entry name" value="Hormone Receptor, Insulin-like Growth Factor Receptor 1, Chain A, domain 2"/>
    <property type="match status" value="1"/>
</dbReference>
<feature type="transmembrane region" description="Helical" evidence="3">
    <location>
        <begin position="1862"/>
        <end position="1884"/>
    </location>
</feature>
<dbReference type="InParanoid" id="Q23NE7"/>
<dbReference type="SMART" id="SM00261">
    <property type="entry name" value="FU"/>
    <property type="match status" value="5"/>
</dbReference>
<dbReference type="eggNOG" id="KOG3525">
    <property type="taxonomic scope" value="Eukaryota"/>
</dbReference>
<dbReference type="InterPro" id="IPR009030">
    <property type="entry name" value="Growth_fac_rcpt_cys_sf"/>
</dbReference>
<evidence type="ECO:0000256" key="3">
    <source>
        <dbReference type="SAM" id="Phobius"/>
    </source>
</evidence>
<evidence type="ECO:0000256" key="1">
    <source>
        <dbReference type="SAM" id="Coils"/>
    </source>
</evidence>
<dbReference type="InterPro" id="IPR006212">
    <property type="entry name" value="Furin_repeat"/>
</dbReference>
<accession>Q23NE7</accession>
<keyword evidence="6" id="KW-1185">Reference proteome</keyword>
<dbReference type="SUPFAM" id="SSF57184">
    <property type="entry name" value="Growth factor receptor domain"/>
    <property type="match status" value="2"/>
</dbReference>
<keyword evidence="1" id="KW-0175">Coiled coil</keyword>
<dbReference type="HOGENOM" id="CLU_001625_1_0_1"/>
<feature type="transmembrane region" description="Helical" evidence="3">
    <location>
        <begin position="1801"/>
        <end position="1821"/>
    </location>
</feature>
<feature type="transmembrane region" description="Helical" evidence="3">
    <location>
        <begin position="1540"/>
        <end position="1562"/>
    </location>
</feature>
<organism evidence="5 6">
    <name type="scientific">Tetrahymena thermophila (strain SB210)</name>
    <dbReference type="NCBI Taxonomy" id="312017"/>
    <lineage>
        <taxon>Eukaryota</taxon>
        <taxon>Sar</taxon>
        <taxon>Alveolata</taxon>
        <taxon>Ciliophora</taxon>
        <taxon>Intramacronucleata</taxon>
        <taxon>Oligohymenophorea</taxon>
        <taxon>Hymenostomatida</taxon>
        <taxon>Tetrahymenina</taxon>
        <taxon>Tetrahymenidae</taxon>
        <taxon>Tetrahymena</taxon>
    </lineage>
</organism>
<proteinExistence type="predicted"/>
<dbReference type="RefSeq" id="XP_001018280.2">
    <property type="nucleotide sequence ID" value="XM_001018280.2"/>
</dbReference>
<keyword evidence="3" id="KW-0812">Transmembrane</keyword>
<evidence type="ECO:0000256" key="2">
    <source>
        <dbReference type="SAM" id="MobiDB-lite"/>
    </source>
</evidence>
<reference evidence="6" key="1">
    <citation type="journal article" date="2006" name="PLoS Biol.">
        <title>Macronuclear genome sequence of the ciliate Tetrahymena thermophila, a model eukaryote.</title>
        <authorList>
            <person name="Eisen J.A."/>
            <person name="Coyne R.S."/>
            <person name="Wu M."/>
            <person name="Wu D."/>
            <person name="Thiagarajan M."/>
            <person name="Wortman J.R."/>
            <person name="Badger J.H."/>
            <person name="Ren Q."/>
            <person name="Amedeo P."/>
            <person name="Jones K.M."/>
            <person name="Tallon L.J."/>
            <person name="Delcher A.L."/>
            <person name="Salzberg S.L."/>
            <person name="Silva J.C."/>
            <person name="Haas B.J."/>
            <person name="Majoros W.H."/>
            <person name="Farzad M."/>
            <person name="Carlton J.M."/>
            <person name="Smith R.K. Jr."/>
            <person name="Garg J."/>
            <person name="Pearlman R.E."/>
            <person name="Karrer K.M."/>
            <person name="Sun L."/>
            <person name="Manning G."/>
            <person name="Elde N.C."/>
            <person name="Turkewitz A.P."/>
            <person name="Asai D.J."/>
            <person name="Wilkes D.E."/>
            <person name="Wang Y."/>
            <person name="Cai H."/>
            <person name="Collins K."/>
            <person name="Stewart B.A."/>
            <person name="Lee S.R."/>
            <person name="Wilamowska K."/>
            <person name="Weinberg Z."/>
            <person name="Ruzzo W.L."/>
            <person name="Wloga D."/>
            <person name="Gaertig J."/>
            <person name="Frankel J."/>
            <person name="Tsao C.-C."/>
            <person name="Gorovsky M.A."/>
            <person name="Keeling P.J."/>
            <person name="Waller R.F."/>
            <person name="Patron N.J."/>
            <person name="Cherry J.M."/>
            <person name="Stover N.A."/>
            <person name="Krieger C.J."/>
            <person name="del Toro C."/>
            <person name="Ryder H.F."/>
            <person name="Williamson S.C."/>
            <person name="Barbeau R.A."/>
            <person name="Hamilton E.P."/>
            <person name="Orias E."/>
        </authorList>
    </citation>
    <scope>NUCLEOTIDE SEQUENCE [LARGE SCALE GENOMIC DNA]</scope>
    <source>
        <strain evidence="6">SB210</strain>
    </source>
</reference>
<dbReference type="PANTHER" id="PTHR15332:SF175">
    <property type="entry name" value="PROPROTEIN CONVERTASE SUBTILISIN_KEXIN TYPE 5-LIKE"/>
    <property type="match status" value="1"/>
</dbReference>
<dbReference type="InterPro" id="IPR002859">
    <property type="entry name" value="PKD/REJ-like"/>
</dbReference>
<dbReference type="CDD" id="cd00064">
    <property type="entry name" value="FU"/>
    <property type="match status" value="4"/>
</dbReference>
<keyword evidence="3" id="KW-0472">Membrane</keyword>
<protein>
    <submittedName>
        <fullName evidence="5">REJ domain protein</fullName>
    </submittedName>
</protein>
<feature type="transmembrane region" description="Helical" evidence="3">
    <location>
        <begin position="1833"/>
        <end position="1850"/>
    </location>
</feature>
<dbReference type="PANTHER" id="PTHR15332">
    <property type="entry name" value="PROPROTEIN CONVERTASE SUBTILISIN_KEXIN TYPE 5-LIKE"/>
    <property type="match status" value="1"/>
</dbReference>
<keyword evidence="3" id="KW-1133">Transmembrane helix</keyword>
<feature type="region of interest" description="Disordered" evidence="2">
    <location>
        <begin position="1680"/>
        <end position="1704"/>
    </location>
</feature>